<accession>A0A1I0PEV6</accession>
<proteinExistence type="predicted"/>
<protein>
    <submittedName>
        <fullName evidence="2">Uncharacterized protein</fullName>
    </submittedName>
</protein>
<dbReference type="AlphaFoldDB" id="A0A1I0PEV6"/>
<feature type="compositionally biased region" description="Basic residues" evidence="1">
    <location>
        <begin position="188"/>
        <end position="210"/>
    </location>
</feature>
<sequence length="210" mass="23902">MCCNVGSTTGNTGNARRVTCECRRGRGVYKSHAPVVEVKPQDGVGETTPSDARQTDVIRGSGPRLRVAKRSFEPDRRTSRTRARPRRRRDDPGRRRRPSTVDRRRWPRRPPRFPSGRRGPRQTRPSRRTSRPSCPAPRPGRRDRCLPPRTDRGARGPPRRLSGDGRRRCRLARASDTGRRPDGARRGSPSRRTRTGGRRTRARSRGLPRP</sequence>
<evidence type="ECO:0000256" key="1">
    <source>
        <dbReference type="SAM" id="MobiDB-lite"/>
    </source>
</evidence>
<feature type="compositionally biased region" description="Basic residues" evidence="1">
    <location>
        <begin position="118"/>
        <end position="130"/>
    </location>
</feature>
<reference evidence="3" key="1">
    <citation type="submission" date="2016-10" db="EMBL/GenBank/DDBJ databases">
        <authorList>
            <person name="Varghese N."/>
        </authorList>
    </citation>
    <scope>NUCLEOTIDE SEQUENCE [LARGE SCALE GENOMIC DNA]</scope>
    <source>
        <strain evidence="3">CGMCC 1.12284</strain>
    </source>
</reference>
<keyword evidence="3" id="KW-1185">Reference proteome</keyword>
<feature type="compositionally biased region" description="Basic and acidic residues" evidence="1">
    <location>
        <begin position="88"/>
        <end position="104"/>
    </location>
</feature>
<name>A0A1I0PEV6_9EURY</name>
<feature type="compositionally biased region" description="Basic and acidic residues" evidence="1">
    <location>
        <begin position="140"/>
        <end position="154"/>
    </location>
</feature>
<gene>
    <name evidence="2" type="ORF">SAMN05216285_2483</name>
</gene>
<dbReference type="EMBL" id="FOIS01000003">
    <property type="protein sequence ID" value="SEW12778.1"/>
    <property type="molecule type" value="Genomic_DNA"/>
</dbReference>
<feature type="region of interest" description="Disordered" evidence="1">
    <location>
        <begin position="33"/>
        <end position="210"/>
    </location>
</feature>
<feature type="compositionally biased region" description="Basic and acidic residues" evidence="1">
    <location>
        <begin position="176"/>
        <end position="185"/>
    </location>
</feature>
<organism evidence="2 3">
    <name type="scientific">Natrinema salifodinae</name>
    <dbReference type="NCBI Taxonomy" id="1202768"/>
    <lineage>
        <taxon>Archaea</taxon>
        <taxon>Methanobacteriati</taxon>
        <taxon>Methanobacteriota</taxon>
        <taxon>Stenosarchaea group</taxon>
        <taxon>Halobacteria</taxon>
        <taxon>Halobacteriales</taxon>
        <taxon>Natrialbaceae</taxon>
        <taxon>Natrinema</taxon>
    </lineage>
</organism>
<evidence type="ECO:0000313" key="3">
    <source>
        <dbReference type="Proteomes" id="UP000183275"/>
    </source>
</evidence>
<evidence type="ECO:0000313" key="2">
    <source>
        <dbReference type="EMBL" id="SEW12778.1"/>
    </source>
</evidence>
<dbReference type="Proteomes" id="UP000183275">
    <property type="component" value="Unassembled WGS sequence"/>
</dbReference>